<protein>
    <submittedName>
        <fullName evidence="2">Uncharacterized protein</fullName>
    </submittedName>
</protein>
<dbReference type="EMBL" id="UGHV01000001">
    <property type="protein sequence ID" value="STO97273.1"/>
    <property type="molecule type" value="Genomic_DNA"/>
</dbReference>
<sequence length="154" mass="17117">MRIDYGLSTTSLSSLLHTTKDPDTTPQESSSTQTTKEPAPVSKTLPPKAPLESTQADTPTQRETFGLEILEKMSDKEYQVFLRASEGMSEVEKMAAAQTLYIFTESYAKDSTQATKPHPSTPPMKKNPYFSAREQFLTRYVALYNGAQEVNIIG</sequence>
<proteinExistence type="predicted"/>
<dbReference type="OrthoDB" id="5330163at2"/>
<evidence type="ECO:0000313" key="3">
    <source>
        <dbReference type="Proteomes" id="UP000254841"/>
    </source>
</evidence>
<evidence type="ECO:0000313" key="2">
    <source>
        <dbReference type="EMBL" id="STO97273.1"/>
    </source>
</evidence>
<feature type="compositionally biased region" description="Polar residues" evidence="1">
    <location>
        <begin position="52"/>
        <end position="62"/>
    </location>
</feature>
<name>A0A377J653_9HELI</name>
<organism evidence="2 3">
    <name type="scientific">Helicobacter canis</name>
    <dbReference type="NCBI Taxonomy" id="29419"/>
    <lineage>
        <taxon>Bacteria</taxon>
        <taxon>Pseudomonadati</taxon>
        <taxon>Campylobacterota</taxon>
        <taxon>Epsilonproteobacteria</taxon>
        <taxon>Campylobacterales</taxon>
        <taxon>Helicobacteraceae</taxon>
        <taxon>Helicobacter</taxon>
    </lineage>
</organism>
<gene>
    <name evidence="2" type="ORF">NCTC12410_01098</name>
</gene>
<feature type="region of interest" description="Disordered" evidence="1">
    <location>
        <begin position="14"/>
        <end position="62"/>
    </location>
</feature>
<dbReference type="RefSeq" id="WP_147278781.1">
    <property type="nucleotide sequence ID" value="NZ_UGHV01000001.1"/>
</dbReference>
<accession>A0A377J653</accession>
<dbReference type="AlphaFoldDB" id="A0A377J653"/>
<feature type="compositionally biased region" description="Low complexity" evidence="1">
    <location>
        <begin position="24"/>
        <end position="38"/>
    </location>
</feature>
<evidence type="ECO:0000256" key="1">
    <source>
        <dbReference type="SAM" id="MobiDB-lite"/>
    </source>
</evidence>
<reference evidence="2 3" key="1">
    <citation type="submission" date="2018-06" db="EMBL/GenBank/DDBJ databases">
        <authorList>
            <consortium name="Pathogen Informatics"/>
            <person name="Doyle S."/>
        </authorList>
    </citation>
    <scope>NUCLEOTIDE SEQUENCE [LARGE SCALE GENOMIC DNA]</scope>
    <source>
        <strain evidence="2 3">NCTC12410</strain>
    </source>
</reference>
<dbReference type="Proteomes" id="UP000254841">
    <property type="component" value="Unassembled WGS sequence"/>
</dbReference>